<feature type="transmembrane region" description="Helical" evidence="10">
    <location>
        <begin position="22"/>
        <end position="41"/>
    </location>
</feature>
<dbReference type="PANTHER" id="PTHR33446:SF2">
    <property type="entry name" value="PROTEIN TONB"/>
    <property type="match status" value="1"/>
</dbReference>
<comment type="similarity">
    <text evidence="2 10">Belongs to the TonB family.</text>
</comment>
<dbReference type="InterPro" id="IPR003538">
    <property type="entry name" value="TonB"/>
</dbReference>
<dbReference type="PANTHER" id="PTHR33446">
    <property type="entry name" value="PROTEIN TONB-RELATED"/>
    <property type="match status" value="1"/>
</dbReference>
<evidence type="ECO:0000256" key="8">
    <source>
        <dbReference type="ARBA" id="ARBA00022989"/>
    </source>
</evidence>
<keyword evidence="6 10" id="KW-0812">Transmembrane</keyword>
<accession>A0ABM8UGU7</accession>
<dbReference type="PROSITE" id="PS52015">
    <property type="entry name" value="TONB_CTD"/>
    <property type="match status" value="1"/>
</dbReference>
<dbReference type="PRINTS" id="PR01374">
    <property type="entry name" value="TONBPROTEIN"/>
</dbReference>
<proteinExistence type="inferred from homology"/>
<evidence type="ECO:0000313" key="12">
    <source>
        <dbReference type="EMBL" id="CAG4974943.1"/>
    </source>
</evidence>
<evidence type="ECO:0000256" key="9">
    <source>
        <dbReference type="ARBA" id="ARBA00023136"/>
    </source>
</evidence>
<dbReference type="Gene3D" id="3.30.1150.10">
    <property type="match status" value="1"/>
</dbReference>
<keyword evidence="13" id="KW-1185">Reference proteome</keyword>
<evidence type="ECO:0000256" key="3">
    <source>
        <dbReference type="ARBA" id="ARBA00022448"/>
    </source>
</evidence>
<keyword evidence="7 10" id="KW-0653">Protein transport</keyword>
<dbReference type="InterPro" id="IPR006260">
    <property type="entry name" value="TonB/TolA_C"/>
</dbReference>
<evidence type="ECO:0000256" key="7">
    <source>
        <dbReference type="ARBA" id="ARBA00022927"/>
    </source>
</evidence>
<evidence type="ECO:0000313" key="13">
    <source>
        <dbReference type="Proteomes" id="UP000680116"/>
    </source>
</evidence>
<evidence type="ECO:0000256" key="5">
    <source>
        <dbReference type="ARBA" id="ARBA00022519"/>
    </source>
</evidence>
<comment type="function">
    <text evidence="10">Interacts with outer membrane receptor proteins that carry out high-affinity binding and energy dependent uptake into the periplasmic space of specific substrates. It could act to transduce energy from the cytoplasmic membrane to specific energy-requiring processes in the outer membrane, resulting in the release into the periplasm of ligands bound by these outer membrane proteins.</text>
</comment>
<comment type="subcellular location">
    <subcellularLocation>
        <location evidence="1 10">Cell inner membrane</location>
        <topology evidence="1 10">Single-pass membrane protein</topology>
        <orientation evidence="1 10">Periplasmic side</orientation>
    </subcellularLocation>
</comment>
<evidence type="ECO:0000259" key="11">
    <source>
        <dbReference type="PROSITE" id="PS52015"/>
    </source>
</evidence>
<evidence type="ECO:0000256" key="6">
    <source>
        <dbReference type="ARBA" id="ARBA00022692"/>
    </source>
</evidence>
<evidence type="ECO:0000256" key="2">
    <source>
        <dbReference type="ARBA" id="ARBA00006555"/>
    </source>
</evidence>
<reference evidence="12 13" key="1">
    <citation type="submission" date="2021-04" db="EMBL/GenBank/DDBJ databases">
        <authorList>
            <person name="Rodrigo-Torres L."/>
            <person name="Arahal R. D."/>
            <person name="Lucena T."/>
        </authorList>
    </citation>
    <scope>NUCLEOTIDE SEQUENCE [LARGE SCALE GENOMIC DNA]</scope>
    <source>
        <strain evidence="12 13">CECT 30171</strain>
    </source>
</reference>
<keyword evidence="3 10" id="KW-0813">Transport</keyword>
<dbReference type="RefSeq" id="WP_215218362.1">
    <property type="nucleotide sequence ID" value="NZ_OU015430.1"/>
</dbReference>
<keyword evidence="9 10" id="KW-0472">Membrane</keyword>
<keyword evidence="5 10" id="KW-0997">Cell inner membrane</keyword>
<organism evidence="12 13">
    <name type="scientific">Novilysobacter luteus</name>
    <dbReference type="NCBI Taxonomy" id="2822368"/>
    <lineage>
        <taxon>Bacteria</taxon>
        <taxon>Pseudomonadati</taxon>
        <taxon>Pseudomonadota</taxon>
        <taxon>Gammaproteobacteria</taxon>
        <taxon>Lysobacterales</taxon>
        <taxon>Lysobacteraceae</taxon>
        <taxon>Novilysobacter</taxon>
    </lineage>
</organism>
<protein>
    <recommendedName>
        <fullName evidence="10">Protein TonB</fullName>
    </recommendedName>
</protein>
<feature type="domain" description="TonB C-terminal" evidence="11">
    <location>
        <begin position="133"/>
        <end position="224"/>
    </location>
</feature>
<keyword evidence="4 10" id="KW-1003">Cell membrane</keyword>
<dbReference type="SUPFAM" id="SSF74653">
    <property type="entry name" value="TolA/TonB C-terminal domain"/>
    <property type="match status" value="1"/>
</dbReference>
<gene>
    <name evidence="12" type="ORF">LYB30171_01788</name>
</gene>
<dbReference type="Pfam" id="PF03544">
    <property type="entry name" value="TonB_C"/>
    <property type="match status" value="1"/>
</dbReference>
<evidence type="ECO:0000256" key="4">
    <source>
        <dbReference type="ARBA" id="ARBA00022475"/>
    </source>
</evidence>
<keyword evidence="8 10" id="KW-1133">Transmembrane helix</keyword>
<evidence type="ECO:0000256" key="10">
    <source>
        <dbReference type="RuleBase" id="RU362123"/>
    </source>
</evidence>
<dbReference type="Proteomes" id="UP000680116">
    <property type="component" value="Chromosome"/>
</dbReference>
<sequence>MVHAGLSRGHGGHLSGLDGNRIAAGAGAISINVVLLMLLMVPLRIVAPGPDVTRTEVDWLPAVPEPRIEPILVPVEQPRVTPQPAATPTPRHVTQVPSPQPVVDAVTGDLPALPATPDATPAVPASATSVAVMSGAALRYAAAPPPPYPRRALRAGIEGTVLLEVLVDVDGTPLEVSIVGSSGERELDRAALRHVLAHWRFQPAVRDGRPVQAIGRVPITFSLR</sequence>
<dbReference type="InterPro" id="IPR037682">
    <property type="entry name" value="TonB_C"/>
</dbReference>
<evidence type="ECO:0000256" key="1">
    <source>
        <dbReference type="ARBA" id="ARBA00004383"/>
    </source>
</evidence>
<dbReference type="NCBIfam" id="TIGR01352">
    <property type="entry name" value="tonB_Cterm"/>
    <property type="match status" value="1"/>
</dbReference>
<dbReference type="InterPro" id="IPR051045">
    <property type="entry name" value="TonB-dependent_transducer"/>
</dbReference>
<dbReference type="EMBL" id="OU015430">
    <property type="protein sequence ID" value="CAG4974943.1"/>
    <property type="molecule type" value="Genomic_DNA"/>
</dbReference>
<name>A0ABM8UGU7_9GAMM</name>
<keyword evidence="10" id="KW-0735">Signal-anchor</keyword>